<reference evidence="1" key="1">
    <citation type="submission" date="2021-01" db="EMBL/GenBank/DDBJ databases">
        <title>Ramlibacter sp. strain AW1 16S ribosomal RNA gene Genome sequencing and assembly.</title>
        <authorList>
            <person name="Kang M."/>
        </authorList>
    </citation>
    <scope>NUCLEOTIDE SEQUENCE</scope>
    <source>
        <strain evidence="1">AW1</strain>
    </source>
</reference>
<gene>
    <name evidence="1" type="ORF">JI739_05420</name>
</gene>
<keyword evidence="2" id="KW-1185">Reference proteome</keyword>
<comment type="caution">
    <text evidence="1">The sequence shown here is derived from an EMBL/GenBank/DDBJ whole genome shotgun (WGS) entry which is preliminary data.</text>
</comment>
<protein>
    <submittedName>
        <fullName evidence="1">Uncharacterized protein</fullName>
    </submittedName>
</protein>
<dbReference type="Proteomes" id="UP000613011">
    <property type="component" value="Unassembled WGS sequence"/>
</dbReference>
<name>A0A936ZDW3_9BURK</name>
<sequence>MKTLFQSLQAKLGSYAGEHLATTLRYQDRHGNAIDKPLLEATLDEVAFAIQTLSAEGSAIHRRRSALESLYTLARDRGCLGADTVGAIASEATK</sequence>
<organism evidence="1 2">
    <name type="scientific">Ramlibacter aurantiacus</name>
    <dbReference type="NCBI Taxonomy" id="2801330"/>
    <lineage>
        <taxon>Bacteria</taxon>
        <taxon>Pseudomonadati</taxon>
        <taxon>Pseudomonadota</taxon>
        <taxon>Betaproteobacteria</taxon>
        <taxon>Burkholderiales</taxon>
        <taxon>Comamonadaceae</taxon>
        <taxon>Ramlibacter</taxon>
    </lineage>
</organism>
<evidence type="ECO:0000313" key="2">
    <source>
        <dbReference type="Proteomes" id="UP000613011"/>
    </source>
</evidence>
<accession>A0A936ZDW3</accession>
<dbReference type="RefSeq" id="WP_201682789.1">
    <property type="nucleotide sequence ID" value="NZ_JAEQNA010000001.1"/>
</dbReference>
<dbReference type="EMBL" id="JAEQNA010000001">
    <property type="protein sequence ID" value="MBL0419784.1"/>
    <property type="molecule type" value="Genomic_DNA"/>
</dbReference>
<dbReference type="AlphaFoldDB" id="A0A936ZDW3"/>
<evidence type="ECO:0000313" key="1">
    <source>
        <dbReference type="EMBL" id="MBL0419784.1"/>
    </source>
</evidence>
<proteinExistence type="predicted"/>